<dbReference type="EMBL" id="FMYU01000007">
    <property type="protein sequence ID" value="SDC60163.1"/>
    <property type="molecule type" value="Genomic_DNA"/>
</dbReference>
<dbReference type="RefSeq" id="WP_143338703.1">
    <property type="nucleotide sequence ID" value="NZ_FMYU01000007.1"/>
</dbReference>
<dbReference type="CDD" id="cd03801">
    <property type="entry name" value="GT4_PimA-like"/>
    <property type="match status" value="1"/>
</dbReference>
<sequence length="134" mass="15171">QELEVYAKQKGVTNIVFLGFRDDIQNYLAAFDLFVISSQNEGICSSILQAFLFKIPVVATNAGGVSELIGDNYRGLLVPIKDSQKLAFAIKKLLSEKDFSQTLVNRAFDFVKDFNYKITSKNYLNIYKMLVNRV</sequence>
<evidence type="ECO:0000259" key="1">
    <source>
        <dbReference type="Pfam" id="PF00534"/>
    </source>
</evidence>
<dbReference type="Gene3D" id="3.40.50.2000">
    <property type="entry name" value="Glycogen Phosphorylase B"/>
    <property type="match status" value="2"/>
</dbReference>
<dbReference type="InterPro" id="IPR001296">
    <property type="entry name" value="Glyco_trans_1"/>
</dbReference>
<feature type="non-terminal residue" evidence="2">
    <location>
        <position position="1"/>
    </location>
</feature>
<dbReference type="PANTHER" id="PTHR12526:SF637">
    <property type="entry name" value="GLYCOSYLTRANSFERASE EPSF-RELATED"/>
    <property type="match status" value="1"/>
</dbReference>
<keyword evidence="3" id="KW-1185">Reference proteome</keyword>
<keyword evidence="2" id="KW-0808">Transferase</keyword>
<proteinExistence type="predicted"/>
<protein>
    <submittedName>
        <fullName evidence="2">Glycosyl transferases group 1</fullName>
    </submittedName>
</protein>
<reference evidence="3" key="1">
    <citation type="submission" date="2016-10" db="EMBL/GenBank/DDBJ databases">
        <authorList>
            <person name="Varghese N."/>
            <person name="Submissions S."/>
        </authorList>
    </citation>
    <scope>NUCLEOTIDE SEQUENCE [LARGE SCALE GENOMIC DNA]</scope>
    <source>
        <strain evidence="3">DSM 8415</strain>
    </source>
</reference>
<dbReference type="GO" id="GO:0016757">
    <property type="term" value="F:glycosyltransferase activity"/>
    <property type="evidence" value="ECO:0007669"/>
    <property type="project" value="InterPro"/>
</dbReference>
<evidence type="ECO:0000313" key="2">
    <source>
        <dbReference type="EMBL" id="SDC60163.1"/>
    </source>
</evidence>
<feature type="domain" description="Glycosyl transferase family 1" evidence="1">
    <location>
        <begin position="2"/>
        <end position="107"/>
    </location>
</feature>
<gene>
    <name evidence="2" type="ORF">SAMN05660835_01053</name>
</gene>
<dbReference type="Proteomes" id="UP000199411">
    <property type="component" value="Unassembled WGS sequence"/>
</dbReference>
<organism evidence="2 3">
    <name type="scientific">Desulfurella multipotens</name>
    <dbReference type="NCBI Taxonomy" id="79269"/>
    <lineage>
        <taxon>Bacteria</taxon>
        <taxon>Pseudomonadati</taxon>
        <taxon>Campylobacterota</taxon>
        <taxon>Desulfurellia</taxon>
        <taxon>Desulfurellales</taxon>
        <taxon>Desulfurellaceae</taxon>
        <taxon>Desulfurella</taxon>
    </lineage>
</organism>
<dbReference type="Pfam" id="PF00534">
    <property type="entry name" value="Glycos_transf_1"/>
    <property type="match status" value="1"/>
</dbReference>
<dbReference type="SUPFAM" id="SSF53756">
    <property type="entry name" value="UDP-Glycosyltransferase/glycogen phosphorylase"/>
    <property type="match status" value="1"/>
</dbReference>
<dbReference type="OrthoDB" id="5490278at2"/>
<evidence type="ECO:0000313" key="3">
    <source>
        <dbReference type="Proteomes" id="UP000199411"/>
    </source>
</evidence>
<dbReference type="AlphaFoldDB" id="A0A1G6MX89"/>
<name>A0A1G6MX89_9BACT</name>
<dbReference type="PANTHER" id="PTHR12526">
    <property type="entry name" value="GLYCOSYLTRANSFERASE"/>
    <property type="match status" value="1"/>
</dbReference>
<accession>A0A1G6MX89</accession>